<evidence type="ECO:0000313" key="1">
    <source>
        <dbReference type="EMBL" id="KAA5313224.1"/>
    </source>
</evidence>
<feature type="non-terminal residue" evidence="1">
    <location>
        <position position="50"/>
    </location>
</feature>
<sequence>MLTTLHSGSLNVNAGGPALSMSLTLKGLEKAGVKTVALCEQIPSDGKLIA</sequence>
<proteinExistence type="predicted"/>
<accession>A0A6L3IKZ9</accession>
<organism evidence="1 2">
    <name type="scientific">Phocaeicola dorei</name>
    <dbReference type="NCBI Taxonomy" id="357276"/>
    <lineage>
        <taxon>Bacteria</taxon>
        <taxon>Pseudomonadati</taxon>
        <taxon>Bacteroidota</taxon>
        <taxon>Bacteroidia</taxon>
        <taxon>Bacteroidales</taxon>
        <taxon>Bacteroidaceae</taxon>
        <taxon>Phocaeicola</taxon>
    </lineage>
</organism>
<dbReference type="EMBL" id="VVZV01000065">
    <property type="protein sequence ID" value="KAA5313224.1"/>
    <property type="molecule type" value="Genomic_DNA"/>
</dbReference>
<reference evidence="1 2" key="1">
    <citation type="journal article" date="2019" name="Nat. Med.">
        <title>A library of human gut bacterial isolates paired with longitudinal multiomics data enables mechanistic microbiome research.</title>
        <authorList>
            <person name="Poyet M."/>
            <person name="Groussin M."/>
            <person name="Gibbons S.M."/>
            <person name="Avila-Pacheco J."/>
            <person name="Jiang X."/>
            <person name="Kearney S.M."/>
            <person name="Perrotta A.R."/>
            <person name="Berdy B."/>
            <person name="Zhao S."/>
            <person name="Lieberman T.D."/>
            <person name="Swanson P.K."/>
            <person name="Smith M."/>
            <person name="Roesemann S."/>
            <person name="Alexander J.E."/>
            <person name="Rich S.A."/>
            <person name="Livny J."/>
            <person name="Vlamakis H."/>
            <person name="Clish C."/>
            <person name="Bullock K."/>
            <person name="Deik A."/>
            <person name="Scott J."/>
            <person name="Pierce K.A."/>
            <person name="Xavier R.J."/>
            <person name="Alm E.J."/>
        </authorList>
    </citation>
    <scope>NUCLEOTIDE SEQUENCE [LARGE SCALE GENOMIC DNA]</scope>
    <source>
        <strain evidence="1 2">BIOML-A25</strain>
    </source>
</reference>
<evidence type="ECO:0000313" key="2">
    <source>
        <dbReference type="Proteomes" id="UP000481700"/>
    </source>
</evidence>
<dbReference type="GO" id="GO:0016740">
    <property type="term" value="F:transferase activity"/>
    <property type="evidence" value="ECO:0007669"/>
    <property type="project" value="UniProtKB-KW"/>
</dbReference>
<dbReference type="AlphaFoldDB" id="A0A6L3IKZ9"/>
<protein>
    <submittedName>
        <fullName evidence="1">Glycosyl transferase family 1</fullName>
    </submittedName>
</protein>
<dbReference type="Proteomes" id="UP000481700">
    <property type="component" value="Unassembled WGS sequence"/>
</dbReference>
<keyword evidence="1" id="KW-0808">Transferase</keyword>
<gene>
    <name evidence="1" type="ORF">F2Z07_22765</name>
</gene>
<name>A0A6L3IKZ9_9BACT</name>
<comment type="caution">
    <text evidence="1">The sequence shown here is derived from an EMBL/GenBank/DDBJ whole genome shotgun (WGS) entry which is preliminary data.</text>
</comment>